<dbReference type="GO" id="GO:0004197">
    <property type="term" value="F:cysteine-type endopeptidase activity"/>
    <property type="evidence" value="ECO:0007669"/>
    <property type="project" value="InterPro"/>
</dbReference>
<proteinExistence type="inferred from homology"/>
<organism evidence="3 4">
    <name type="scientific">Psophocarpus tetragonolobus</name>
    <name type="common">Winged bean</name>
    <name type="synonym">Dolichos tetragonolobus</name>
    <dbReference type="NCBI Taxonomy" id="3891"/>
    <lineage>
        <taxon>Eukaryota</taxon>
        <taxon>Viridiplantae</taxon>
        <taxon>Streptophyta</taxon>
        <taxon>Embryophyta</taxon>
        <taxon>Tracheophyta</taxon>
        <taxon>Spermatophyta</taxon>
        <taxon>Magnoliopsida</taxon>
        <taxon>eudicotyledons</taxon>
        <taxon>Gunneridae</taxon>
        <taxon>Pentapetalae</taxon>
        <taxon>rosids</taxon>
        <taxon>fabids</taxon>
        <taxon>Fabales</taxon>
        <taxon>Fabaceae</taxon>
        <taxon>Papilionoideae</taxon>
        <taxon>50 kb inversion clade</taxon>
        <taxon>NPAAA clade</taxon>
        <taxon>indigoferoid/millettioid clade</taxon>
        <taxon>Phaseoleae</taxon>
        <taxon>Psophocarpus</taxon>
    </lineage>
</organism>
<comment type="caution">
    <text evidence="3">The sequence shown here is derived from an EMBL/GenBank/DDBJ whole genome shotgun (WGS) entry which is preliminary data.</text>
</comment>
<dbReference type="Pfam" id="PF00656">
    <property type="entry name" value="Peptidase_C14"/>
    <property type="match status" value="1"/>
</dbReference>
<dbReference type="PANTHER" id="PTHR48104:SF17">
    <property type="entry name" value="METACASPASE-3"/>
    <property type="match status" value="1"/>
</dbReference>
<reference evidence="3 4" key="1">
    <citation type="submission" date="2024-01" db="EMBL/GenBank/DDBJ databases">
        <title>The genomes of 5 underutilized Papilionoideae crops provide insights into root nodulation and disease resistanc.</title>
        <authorList>
            <person name="Jiang F."/>
        </authorList>
    </citation>
    <scope>NUCLEOTIDE SEQUENCE [LARGE SCALE GENOMIC DNA]</scope>
    <source>
        <strain evidence="3">DUOXIRENSHENG_FW03</strain>
        <tissue evidence="3">Leaves</tissue>
    </source>
</reference>
<dbReference type="PANTHER" id="PTHR48104">
    <property type="entry name" value="METACASPASE-4"/>
    <property type="match status" value="1"/>
</dbReference>
<dbReference type="InterPro" id="IPR011600">
    <property type="entry name" value="Pept_C14_caspase"/>
</dbReference>
<keyword evidence="4" id="KW-1185">Reference proteome</keyword>
<dbReference type="InterPro" id="IPR050452">
    <property type="entry name" value="Metacaspase"/>
</dbReference>
<name>A0AAN9XNJ2_PSOTE</name>
<evidence type="ECO:0000256" key="1">
    <source>
        <dbReference type="ARBA" id="ARBA00009005"/>
    </source>
</evidence>
<dbReference type="AlphaFoldDB" id="A0AAN9XNJ2"/>
<comment type="similarity">
    <text evidence="1">Belongs to the peptidase C14B family.</text>
</comment>
<evidence type="ECO:0000313" key="3">
    <source>
        <dbReference type="EMBL" id="KAK7400331.1"/>
    </source>
</evidence>
<evidence type="ECO:0000259" key="2">
    <source>
        <dbReference type="Pfam" id="PF00656"/>
    </source>
</evidence>
<dbReference type="GO" id="GO:0006508">
    <property type="term" value="P:proteolysis"/>
    <property type="evidence" value="ECO:0007669"/>
    <property type="project" value="InterPro"/>
</dbReference>
<accession>A0AAN9XNJ2</accession>
<dbReference type="GO" id="GO:0005737">
    <property type="term" value="C:cytoplasm"/>
    <property type="evidence" value="ECO:0007669"/>
    <property type="project" value="TreeGrafter"/>
</dbReference>
<dbReference type="Proteomes" id="UP001386955">
    <property type="component" value="Unassembled WGS sequence"/>
</dbReference>
<protein>
    <recommendedName>
        <fullName evidence="2">Peptidase C14 caspase domain-containing protein</fullName>
    </recommendedName>
</protein>
<gene>
    <name evidence="3" type="ORF">VNO78_11537</name>
</gene>
<sequence>MANRQERCNQCGRILVVPPEVHVFECAVCHGITQIRPTTGSWTPSYNPFHHIKIAGRFRGFVNTMMTSSVHSNYGTNNFGYYPQPQSLNPSYHAHGSKRALLCGIRYHGKSYRLKGSVNDVKCMNYFLIKEFGFPTDSILMLTDDREESNPLRIPTKYNIQMGLRWLIENSQSGDSVVFHFSGHGTQEMNMYGDEIDGFDEAICPVDYEEQGKILDDEINATIVRPLPRGAKLHAIIDACHSGTALDLAFVCNMNREGNYTWEDHRCLRTNKGTSGGLAISISACEDGQTSVDTSALSGNEVTGALTYSFIQTVQHEPGLSYGRLLNAMRSTIRGTKTGIVQLNGPIASLLNRLLGPNLRQEPQLSSSEMFDVYTKRFAL</sequence>
<feature type="domain" description="Peptidase C14 caspase" evidence="2">
    <location>
        <begin position="98"/>
        <end position="370"/>
    </location>
</feature>
<evidence type="ECO:0000313" key="4">
    <source>
        <dbReference type="Proteomes" id="UP001386955"/>
    </source>
</evidence>
<dbReference type="Gene3D" id="3.40.50.12660">
    <property type="match status" value="1"/>
</dbReference>
<dbReference type="EMBL" id="JAYMYS010000003">
    <property type="protein sequence ID" value="KAK7400331.1"/>
    <property type="molecule type" value="Genomic_DNA"/>
</dbReference>